<organism evidence="14 15">
    <name type="scientific">candidate division MSBL1 archaeon SCGC-AAA382F02</name>
    <dbReference type="NCBI Taxonomy" id="1698282"/>
    <lineage>
        <taxon>Archaea</taxon>
        <taxon>Methanobacteriati</taxon>
        <taxon>Methanobacteriota</taxon>
        <taxon>candidate division MSBL1</taxon>
    </lineage>
</organism>
<dbReference type="GO" id="GO:0004826">
    <property type="term" value="F:phenylalanine-tRNA ligase activity"/>
    <property type="evidence" value="ECO:0007669"/>
    <property type="project" value="UniProtKB-UniRule"/>
</dbReference>
<sequence length="547" mass="61780">MPTITIELSDLNRLLGKEFSLKDLETPLQNLGVEVEGKTPEGIKLEVHHNRPDLLSVEGVARSLKGYLGIETGLPDYELKEPNLKLEVDSSTESVRPVIVMGLIEKAEFDETSLKALMDLQEKLHKILGRDREKISIGAYDMSDLEPPIRYTTTAPDGEGFVPLEFDEKLSPKEILEKHPKGQEYGYLLEEFDRYPLLTDSEGEVLSMPPIINSQLPRVTTETEKIGVDVTGINERVANQALNVIMGAAAERGFDIRAVEVEFPNREITTPNLQTEKKSFDINQANKNLGLDLSKEEASEIMEKMRYNVVGKEGDEIEVEVPFYRFDLMHEVDLFEDLAVGFGYDELEPYLPSIEITGEPKSIEETSKISRKVLTGLGFMEVMPYMLTSPELNFDLMNTEGESVTVKNPVSEEHSILRTWILPGLMEALKENRRRELPQKIFEVDDVVLLDENAETGARNVRRATGAIIGEEADFTYGKSIAEALLRELKVDWSIKPFEHPSLLNERAAEFLVDDEHWGFVGEIHPEVILNFELEHPVVAFEVNLPE</sequence>
<dbReference type="SMART" id="SM00874">
    <property type="entry name" value="B5"/>
    <property type="match status" value="2"/>
</dbReference>
<dbReference type="SUPFAM" id="SSF55681">
    <property type="entry name" value="Class II aaRS and biotin synthetases"/>
    <property type="match status" value="1"/>
</dbReference>
<dbReference type="InterPro" id="IPR005147">
    <property type="entry name" value="tRNA_synthase_B5-dom"/>
</dbReference>
<keyword evidence="10 12" id="KW-0648">Protein biosynthesis</keyword>
<dbReference type="InterPro" id="IPR022918">
    <property type="entry name" value="Phe_tRNA_ligase_beta2_arc"/>
</dbReference>
<dbReference type="Pfam" id="PF03484">
    <property type="entry name" value="B5"/>
    <property type="match status" value="1"/>
</dbReference>
<evidence type="ECO:0000256" key="8">
    <source>
        <dbReference type="ARBA" id="ARBA00022840"/>
    </source>
</evidence>
<comment type="catalytic activity">
    <reaction evidence="12">
        <text>tRNA(Phe) + L-phenylalanine + ATP = L-phenylalanyl-tRNA(Phe) + AMP + diphosphate + H(+)</text>
        <dbReference type="Rhea" id="RHEA:19413"/>
        <dbReference type="Rhea" id="RHEA-COMP:9668"/>
        <dbReference type="Rhea" id="RHEA-COMP:9699"/>
        <dbReference type="ChEBI" id="CHEBI:15378"/>
        <dbReference type="ChEBI" id="CHEBI:30616"/>
        <dbReference type="ChEBI" id="CHEBI:33019"/>
        <dbReference type="ChEBI" id="CHEBI:58095"/>
        <dbReference type="ChEBI" id="CHEBI:78442"/>
        <dbReference type="ChEBI" id="CHEBI:78531"/>
        <dbReference type="ChEBI" id="CHEBI:456215"/>
        <dbReference type="EC" id="6.1.1.20"/>
    </reaction>
</comment>
<evidence type="ECO:0000313" key="15">
    <source>
        <dbReference type="Proteomes" id="UP000070491"/>
    </source>
</evidence>
<dbReference type="InterPro" id="IPR045864">
    <property type="entry name" value="aa-tRNA-synth_II/BPL/LPL"/>
</dbReference>
<comment type="cofactor">
    <cofactor evidence="1 12">
        <name>Mg(2+)</name>
        <dbReference type="ChEBI" id="CHEBI:18420"/>
    </cofactor>
</comment>
<evidence type="ECO:0000256" key="7">
    <source>
        <dbReference type="ARBA" id="ARBA00022741"/>
    </source>
</evidence>
<reference evidence="14 15" key="1">
    <citation type="journal article" date="2016" name="Sci. Rep.">
        <title>Metabolic traits of an uncultured archaeal lineage -MSBL1- from brine pools of the Red Sea.</title>
        <authorList>
            <person name="Mwirichia R."/>
            <person name="Alam I."/>
            <person name="Rashid M."/>
            <person name="Vinu M."/>
            <person name="Ba-Alawi W."/>
            <person name="Anthony Kamau A."/>
            <person name="Kamanda Ngugi D."/>
            <person name="Goker M."/>
            <person name="Klenk H.P."/>
            <person name="Bajic V."/>
            <person name="Stingl U."/>
        </authorList>
    </citation>
    <scope>NUCLEOTIDE SEQUENCE [LARGE SCALE GENOMIC DNA]</scope>
    <source>
        <strain evidence="14">SCGC-AAA382F02</strain>
    </source>
</reference>
<comment type="caution">
    <text evidence="14">The sequence shown here is derived from an EMBL/GenBank/DDBJ whole genome shotgun (WGS) entry which is preliminary data.</text>
</comment>
<evidence type="ECO:0000256" key="5">
    <source>
        <dbReference type="ARBA" id="ARBA00022598"/>
    </source>
</evidence>
<keyword evidence="5 12" id="KW-0436">Ligase</keyword>
<dbReference type="AlphaFoldDB" id="A0A133VIY8"/>
<accession>A0A133VIY8</accession>
<feature type="binding site" evidence="12">
    <location>
        <position position="337"/>
    </location>
    <ligand>
        <name>Mg(2+)</name>
        <dbReference type="ChEBI" id="CHEBI:18420"/>
        <note>shared with alpha subunit</note>
    </ligand>
</feature>
<evidence type="ECO:0000256" key="2">
    <source>
        <dbReference type="ARBA" id="ARBA00004496"/>
    </source>
</evidence>
<evidence type="ECO:0000256" key="11">
    <source>
        <dbReference type="ARBA" id="ARBA00023146"/>
    </source>
</evidence>
<evidence type="ECO:0000313" key="14">
    <source>
        <dbReference type="EMBL" id="KXB06415.1"/>
    </source>
</evidence>
<feature type="domain" description="B5" evidence="13">
    <location>
        <begin position="273"/>
        <end position="349"/>
    </location>
</feature>
<dbReference type="PANTHER" id="PTHR10947">
    <property type="entry name" value="PHENYLALANYL-TRNA SYNTHETASE BETA CHAIN AND LEUCINE-RICH REPEAT-CONTAINING PROTEIN 47"/>
    <property type="match status" value="1"/>
</dbReference>
<dbReference type="InterPro" id="IPR004531">
    <property type="entry name" value="Phe-tRNA-synth_IIc_bsu_arc_euk"/>
</dbReference>
<evidence type="ECO:0000256" key="12">
    <source>
        <dbReference type="HAMAP-Rule" id="MF_00284"/>
    </source>
</evidence>
<dbReference type="GO" id="GO:0005524">
    <property type="term" value="F:ATP binding"/>
    <property type="evidence" value="ECO:0007669"/>
    <property type="project" value="UniProtKB-UniRule"/>
</dbReference>
<dbReference type="GO" id="GO:0000287">
    <property type="term" value="F:magnesium ion binding"/>
    <property type="evidence" value="ECO:0007669"/>
    <property type="project" value="InterPro"/>
</dbReference>
<name>A0A133VIY8_9EURY</name>
<dbReference type="EC" id="6.1.1.20" evidence="12"/>
<evidence type="ECO:0000259" key="13">
    <source>
        <dbReference type="PROSITE" id="PS51483"/>
    </source>
</evidence>
<keyword evidence="11 12" id="KW-0030">Aminoacyl-tRNA synthetase</keyword>
<dbReference type="InterPro" id="IPR045060">
    <property type="entry name" value="Phe-tRNA-ligase_IIc_bsu"/>
</dbReference>
<evidence type="ECO:0000256" key="3">
    <source>
        <dbReference type="ARBA" id="ARBA00007438"/>
    </source>
</evidence>
<dbReference type="SMART" id="SM00873">
    <property type="entry name" value="B3_4"/>
    <property type="match status" value="1"/>
</dbReference>
<evidence type="ECO:0000256" key="6">
    <source>
        <dbReference type="ARBA" id="ARBA00022723"/>
    </source>
</evidence>
<keyword evidence="8 12" id="KW-0067">ATP-binding</keyword>
<dbReference type="Gene3D" id="3.30.930.10">
    <property type="entry name" value="Bira Bifunctional Protein, Domain 2"/>
    <property type="match status" value="1"/>
</dbReference>
<dbReference type="InterPro" id="IPR040659">
    <property type="entry name" value="PhetRS_B1"/>
</dbReference>
<evidence type="ECO:0000256" key="9">
    <source>
        <dbReference type="ARBA" id="ARBA00022842"/>
    </source>
</evidence>
<dbReference type="GO" id="GO:0009328">
    <property type="term" value="C:phenylalanine-tRNA ligase complex"/>
    <property type="evidence" value="ECO:0007669"/>
    <property type="project" value="TreeGrafter"/>
</dbReference>
<dbReference type="NCBIfam" id="TIGR00471">
    <property type="entry name" value="pheT_arch"/>
    <property type="match status" value="1"/>
</dbReference>
<keyword evidence="9 12" id="KW-0460">Magnesium</keyword>
<dbReference type="Gene3D" id="3.50.40.10">
    <property type="entry name" value="Phenylalanyl-trna Synthetase, Chain B, domain 3"/>
    <property type="match status" value="1"/>
</dbReference>
<keyword evidence="6 12" id="KW-0479">Metal-binding</keyword>
<gene>
    <name evidence="12" type="primary">pheT</name>
    <name evidence="14" type="ORF">AKJ53_00310</name>
</gene>
<feature type="binding site" evidence="12">
    <location>
        <position position="333"/>
    </location>
    <ligand>
        <name>Mg(2+)</name>
        <dbReference type="ChEBI" id="CHEBI:18420"/>
        <note>shared with alpha subunit</note>
    </ligand>
</feature>
<dbReference type="PATRIC" id="fig|1698282.3.peg.236"/>
<keyword evidence="4 12" id="KW-0963">Cytoplasm</keyword>
<dbReference type="InterPro" id="IPR020825">
    <property type="entry name" value="Phe-tRNA_synthase-like_B3/B4"/>
</dbReference>
<dbReference type="GO" id="GO:0006432">
    <property type="term" value="P:phenylalanyl-tRNA aminoacylation"/>
    <property type="evidence" value="ECO:0007669"/>
    <property type="project" value="UniProtKB-UniRule"/>
</dbReference>
<dbReference type="PROSITE" id="PS51483">
    <property type="entry name" value="B5"/>
    <property type="match status" value="1"/>
</dbReference>
<dbReference type="Pfam" id="PF17759">
    <property type="entry name" value="tRNA_synthFbeta"/>
    <property type="match status" value="1"/>
</dbReference>
<dbReference type="HAMAP" id="MF_00284">
    <property type="entry name" value="Phe_tRNA_synth_beta2"/>
    <property type="match status" value="1"/>
</dbReference>
<dbReference type="EMBL" id="LHYG01000003">
    <property type="protein sequence ID" value="KXB06415.1"/>
    <property type="molecule type" value="Genomic_DNA"/>
</dbReference>
<dbReference type="PANTHER" id="PTHR10947:SF0">
    <property type="entry name" value="PHENYLALANINE--TRNA LIGASE BETA SUBUNIT"/>
    <property type="match status" value="1"/>
</dbReference>
<keyword evidence="15" id="KW-1185">Reference proteome</keyword>
<dbReference type="SUPFAM" id="SSF46955">
    <property type="entry name" value="Putative DNA-binding domain"/>
    <property type="match status" value="2"/>
</dbReference>
<comment type="similarity">
    <text evidence="3 12">Belongs to the phenylalanyl-tRNA synthetase beta subunit family. Type 2 subfamily.</text>
</comment>
<dbReference type="Proteomes" id="UP000070491">
    <property type="component" value="Unassembled WGS sequence"/>
</dbReference>
<evidence type="ECO:0000256" key="10">
    <source>
        <dbReference type="ARBA" id="ARBA00022917"/>
    </source>
</evidence>
<comment type="subcellular location">
    <subcellularLocation>
        <location evidence="2 12">Cytoplasm</location>
    </subcellularLocation>
</comment>
<keyword evidence="7 12" id="KW-0547">Nucleotide-binding</keyword>
<dbReference type="InterPro" id="IPR005146">
    <property type="entry name" value="B3/B4_tRNA-bd"/>
</dbReference>
<dbReference type="Gene3D" id="3.30.56.10">
    <property type="match status" value="2"/>
</dbReference>
<dbReference type="InterPro" id="IPR009061">
    <property type="entry name" value="DNA-bd_dom_put_sf"/>
</dbReference>
<protein>
    <recommendedName>
        <fullName evidence="12">Phenylalanine--tRNA ligase beta subunit</fullName>
        <ecNumber evidence="12">6.1.1.20</ecNumber>
    </recommendedName>
    <alternativeName>
        <fullName evidence="12">Phenylalanyl-tRNA synthetase beta subunit</fullName>
        <shortName evidence="12">PheRS</shortName>
    </alternativeName>
</protein>
<evidence type="ECO:0000256" key="1">
    <source>
        <dbReference type="ARBA" id="ARBA00001946"/>
    </source>
</evidence>
<feature type="binding site" evidence="12">
    <location>
        <position position="336"/>
    </location>
    <ligand>
        <name>Mg(2+)</name>
        <dbReference type="ChEBI" id="CHEBI:18420"/>
        <note>shared with alpha subunit</note>
    </ligand>
</feature>
<dbReference type="CDD" id="cd00769">
    <property type="entry name" value="PheRS_beta_core"/>
    <property type="match status" value="1"/>
</dbReference>
<dbReference type="GO" id="GO:0003723">
    <property type="term" value="F:RNA binding"/>
    <property type="evidence" value="ECO:0007669"/>
    <property type="project" value="InterPro"/>
</dbReference>
<proteinExistence type="inferred from homology"/>
<comment type="subunit">
    <text evidence="12">Tetramer of two alpha and two beta subunits.</text>
</comment>
<dbReference type="InterPro" id="IPR041616">
    <property type="entry name" value="PheRS_beta_core"/>
</dbReference>
<evidence type="ECO:0000256" key="4">
    <source>
        <dbReference type="ARBA" id="ARBA00022490"/>
    </source>
</evidence>
<feature type="binding site" evidence="12">
    <location>
        <position position="327"/>
    </location>
    <ligand>
        <name>Mg(2+)</name>
        <dbReference type="ChEBI" id="CHEBI:18420"/>
        <note>shared with alpha subunit</note>
    </ligand>
</feature>
<dbReference type="Pfam" id="PF18262">
    <property type="entry name" value="PhetRS_B1"/>
    <property type="match status" value="1"/>
</dbReference>